<dbReference type="SUPFAM" id="SSF49899">
    <property type="entry name" value="Concanavalin A-like lectins/glucanases"/>
    <property type="match status" value="1"/>
</dbReference>
<dbReference type="GO" id="GO:0036503">
    <property type="term" value="P:ERAD pathway"/>
    <property type="evidence" value="ECO:0007669"/>
    <property type="project" value="TreeGrafter"/>
</dbReference>
<feature type="disulfide bond" evidence="17">
    <location>
        <begin position="146"/>
        <end position="177"/>
    </location>
</feature>
<dbReference type="GO" id="GO:0030246">
    <property type="term" value="F:carbohydrate binding"/>
    <property type="evidence" value="ECO:0007669"/>
    <property type="project" value="UniProtKB-KW"/>
</dbReference>
<feature type="region of interest" description="Disordered" evidence="18">
    <location>
        <begin position="1318"/>
        <end position="1345"/>
    </location>
</feature>
<evidence type="ECO:0000256" key="19">
    <source>
        <dbReference type="SAM" id="SignalP"/>
    </source>
</evidence>
<sequence>MTHKLNALLLLALALHASPARCDDTVDDGPVPELSTDAAKHSVDVPKFEPYAAPDAALWEQFTDVAAPRWKRSLATKKGEEEARYDGQWAVEEIAELVGVEGDMGLVVKSQARHHAISARLEEPFDPSASGLVLQYEVKLQENLGCGGAYIKLLTAPLKGEFSNDTPYTLMFGPDKCGESKVHLIYRHLNPVTHEYTEHHLSQPPTPPIDTLSHLYTLTIHTNNTYAIAIDGAERRTGSLLDDFAPPVNPPKEIDDPKDKKPADWEDNEKIPDPVAKKPADWDEDAPLMIPDEEAVKPKDWYEDEPLLIPDPKAQKPADWDDEEDGDWAAPMISNPRCADAAGCGPWERPLKRNPDFKGKWSAPLIDNPRYKGEWAPRRIRNPGYFEDHDLYKLGKIDAVGFELWTMQSGITFDNIYLGSSSDAAARIADNVWKPKHDVELAVSEALRPKSPPAPKPGFADVLRMFKDRIDEVLYSISTFYGALQSEGFVSALRQERAGALGLLMVTMALGWLGWNASIILGFMYRLVVSAPAPPPAVAASASSGSAAAAPGSGAKADRKAAKDSSKCAFRLAEQRSLPDSAEDAWSPFWLLPESPHDVFSLVTPADIRRIRDGARENFIKLIDKVFDRLLVLKAAKDLTKLQTSSKQLLNCIRILTRLVPFAYEACPDGGTVEDILLWTPRPRPGSGADYILGKQLVSAAIDLLFTSGFTVPPATVGEDAVVRYAIWENGIGQASSLGSSKDHVSNRVEVLRLVLVLASKTMYVSPAMAAAAPNRALHAIAYNSNKRMVLSLLCSLLNTSLKDRTQGWAIPYRNTTTMDPSDVLSLQAMQTLFVLLEYQAPASGGNEAATGPLAADAEADSSTPSMVLVTGTETGLQNLFRVFTAKLHRRQEFDYLVGGVIRLLEEGMRSNLSLLASVTKQPARSVMPQETTILLWMLLEANAPFKDYLVDHNSSLKLFSALMYFMLNGYNDPAQAGMVRTISHIIHYLSEDSRFATRLMQPFDQSILPSTMRIVEASLTHADFMINTVYTLLSSSKPHLVPVYSSLLLLVRNVSPYLTQVSKPTAEKLVSLFDIISSPAFIISEPYHVRWLIYLIEVFDYVIHYRAADNPQLMYSMIQARSCFTRLKGFDLDKARAELLALRERKGKSEAARTIGKTLPALPSTPSPSGTVGVGTEPASALASSLDVPTAPATSAAIVAARSSQGTTSPALSDKARGKRPDPGPGPEPASTKEEHRQSGVSTPSPAPAAAKLGTGGTASQQFQPSVEWVFSWLPDLPLDPIISVLDALAACADRIAEEAQREAESTTAQLGGAMAGLDIKDGSHSTHLSSPKPGFASDTGDSATPLASVDPAPAILRWLSSEAMAKAMPDLEESMPEIRPRLQVMSPALVAWSRSLLWSLIYGSGMKPFGIWKNTQVRLFLVKNTP</sequence>
<evidence type="ECO:0000313" key="21">
    <source>
        <dbReference type="Proteomes" id="UP001151516"/>
    </source>
</evidence>
<keyword evidence="7" id="KW-0677">Repeat</keyword>
<dbReference type="InterPro" id="IPR009033">
    <property type="entry name" value="Calreticulin/calnexin_P_dom_sf"/>
</dbReference>
<feature type="signal peptide" evidence="19">
    <location>
        <begin position="1"/>
        <end position="22"/>
    </location>
</feature>
<keyword evidence="3" id="KW-0812">Transmembrane</keyword>
<dbReference type="SUPFAM" id="SSF63887">
    <property type="entry name" value="P-domain of calnexin/calreticulin"/>
    <property type="match status" value="1"/>
</dbReference>
<dbReference type="GO" id="GO:0005509">
    <property type="term" value="F:calcium ion binding"/>
    <property type="evidence" value="ECO:0007669"/>
    <property type="project" value="InterPro"/>
</dbReference>
<dbReference type="PANTHER" id="PTHR11073:SF1">
    <property type="entry name" value="CALNEXIN 14D-RELATED"/>
    <property type="match status" value="1"/>
</dbReference>
<evidence type="ECO:0000256" key="8">
    <source>
        <dbReference type="ARBA" id="ARBA00022824"/>
    </source>
</evidence>
<evidence type="ECO:0000256" key="11">
    <source>
        <dbReference type="ARBA" id="ARBA00023136"/>
    </source>
</evidence>
<evidence type="ECO:0000256" key="16">
    <source>
        <dbReference type="ARBA" id="ARBA00046288"/>
    </source>
</evidence>
<dbReference type="FunFam" id="2.60.120.200:FF:000048">
    <property type="entry name" value="Calnexin homolog"/>
    <property type="match status" value="1"/>
</dbReference>
<dbReference type="PROSITE" id="PS00803">
    <property type="entry name" value="CALRETICULIN_1"/>
    <property type="match status" value="1"/>
</dbReference>
<dbReference type="Gene3D" id="2.10.250.10">
    <property type="entry name" value="Calreticulin/calnexin, P domain"/>
    <property type="match status" value="1"/>
</dbReference>
<feature type="region of interest" description="Disordered" evidence="18">
    <location>
        <begin position="1152"/>
        <end position="1179"/>
    </location>
</feature>
<evidence type="ECO:0000256" key="6">
    <source>
        <dbReference type="ARBA" id="ARBA00022734"/>
    </source>
</evidence>
<feature type="compositionally biased region" description="Low complexity" evidence="18">
    <location>
        <begin position="1159"/>
        <end position="1170"/>
    </location>
</feature>
<dbReference type="PANTHER" id="PTHR11073">
    <property type="entry name" value="CALRETICULIN AND CALNEXIN"/>
    <property type="match status" value="1"/>
</dbReference>
<evidence type="ECO:0000256" key="7">
    <source>
        <dbReference type="ARBA" id="ARBA00022737"/>
    </source>
</evidence>
<evidence type="ECO:0000256" key="10">
    <source>
        <dbReference type="ARBA" id="ARBA00022989"/>
    </source>
</evidence>
<dbReference type="Gene3D" id="2.60.120.200">
    <property type="match status" value="1"/>
</dbReference>
<dbReference type="PRINTS" id="PR00626">
    <property type="entry name" value="CALRETICULIN"/>
</dbReference>
<dbReference type="FunFam" id="2.10.250.10:FF:000001">
    <property type="entry name" value="Calnexin homolog"/>
    <property type="match status" value="1"/>
</dbReference>
<evidence type="ECO:0000256" key="3">
    <source>
        <dbReference type="ARBA" id="ARBA00022692"/>
    </source>
</evidence>
<dbReference type="GO" id="GO:0006457">
    <property type="term" value="P:protein folding"/>
    <property type="evidence" value="ECO:0007669"/>
    <property type="project" value="InterPro"/>
</dbReference>
<evidence type="ECO:0000256" key="1">
    <source>
        <dbReference type="ARBA" id="ARBA00004389"/>
    </source>
</evidence>
<dbReference type="Pfam" id="PF12722">
    <property type="entry name" value="Hid1"/>
    <property type="match status" value="1"/>
</dbReference>
<comment type="subcellular location">
    <subcellularLocation>
        <location evidence="16">Endomembrane system</location>
        <topology evidence="16">Single-pass type I membrane protein</topology>
    </subcellularLocation>
    <subcellularLocation>
        <location evidence="1">Endoplasmic reticulum membrane</location>
        <topology evidence="1">Single-pass membrane protein</topology>
    </subcellularLocation>
</comment>
<keyword evidence="9" id="KW-0106">Calcium</keyword>
<dbReference type="InterPro" id="IPR001580">
    <property type="entry name" value="Calret/calnex"/>
</dbReference>
<dbReference type="EMBL" id="JANBTX010000129">
    <property type="protein sequence ID" value="KAJ2685922.1"/>
    <property type="molecule type" value="Genomic_DNA"/>
</dbReference>
<evidence type="ECO:0000313" key="20">
    <source>
        <dbReference type="EMBL" id="KAJ2685922.1"/>
    </source>
</evidence>
<feature type="compositionally biased region" description="Polar residues" evidence="18">
    <location>
        <begin position="1203"/>
        <end position="1212"/>
    </location>
</feature>
<feature type="region of interest" description="Disordered" evidence="18">
    <location>
        <begin position="540"/>
        <end position="560"/>
    </location>
</feature>
<keyword evidence="11" id="KW-0472">Membrane</keyword>
<evidence type="ECO:0000256" key="4">
    <source>
        <dbReference type="ARBA" id="ARBA00022723"/>
    </source>
</evidence>
<keyword evidence="10" id="KW-1133">Transmembrane helix</keyword>
<evidence type="ECO:0000256" key="18">
    <source>
        <dbReference type="SAM" id="MobiDB-lite"/>
    </source>
</evidence>
<dbReference type="InterPro" id="IPR018124">
    <property type="entry name" value="Calret/calnex_CS"/>
</dbReference>
<comment type="caution">
    <text evidence="20">The sequence shown here is derived from an EMBL/GenBank/DDBJ whole genome shotgun (WGS) entry which is preliminary data.</text>
</comment>
<feature type="chain" id="PRO_5040839915" evidence="19">
    <location>
        <begin position="23"/>
        <end position="1428"/>
    </location>
</feature>
<dbReference type="InterPro" id="IPR013320">
    <property type="entry name" value="ConA-like_dom_sf"/>
</dbReference>
<reference evidence="20" key="1">
    <citation type="submission" date="2022-07" db="EMBL/GenBank/DDBJ databases">
        <title>Phylogenomic reconstructions and comparative analyses of Kickxellomycotina fungi.</title>
        <authorList>
            <person name="Reynolds N.K."/>
            <person name="Stajich J.E."/>
            <person name="Barry K."/>
            <person name="Grigoriev I.V."/>
            <person name="Crous P."/>
            <person name="Smith M.E."/>
        </authorList>
    </citation>
    <scope>NUCLEOTIDE SEQUENCE</scope>
    <source>
        <strain evidence="20">CBS 109367</strain>
    </source>
</reference>
<feature type="region of interest" description="Disordered" evidence="18">
    <location>
        <begin position="1201"/>
        <end position="1260"/>
    </location>
</feature>
<gene>
    <name evidence="20" type="ORF">IWW39_003956</name>
</gene>
<evidence type="ECO:0000256" key="14">
    <source>
        <dbReference type="ARBA" id="ARBA00023186"/>
    </source>
</evidence>
<comment type="similarity">
    <text evidence="2">Belongs to the calreticulin family.</text>
</comment>
<dbReference type="GO" id="GO:0051082">
    <property type="term" value="F:unfolded protein binding"/>
    <property type="evidence" value="ECO:0007669"/>
    <property type="project" value="InterPro"/>
</dbReference>
<keyword evidence="21" id="KW-1185">Reference proteome</keyword>
<accession>A0A9W8GK83</accession>
<protein>
    <submittedName>
        <fullName evidence="20">Uncharacterized protein</fullName>
    </submittedName>
</protein>
<evidence type="ECO:0000256" key="5">
    <source>
        <dbReference type="ARBA" id="ARBA00022729"/>
    </source>
</evidence>
<dbReference type="Pfam" id="PF00262">
    <property type="entry name" value="Calreticulin"/>
    <property type="match status" value="1"/>
</dbReference>
<organism evidence="20 21">
    <name type="scientific">Coemansia spiralis</name>
    <dbReference type="NCBI Taxonomy" id="417178"/>
    <lineage>
        <taxon>Eukaryota</taxon>
        <taxon>Fungi</taxon>
        <taxon>Fungi incertae sedis</taxon>
        <taxon>Zoopagomycota</taxon>
        <taxon>Kickxellomycotina</taxon>
        <taxon>Kickxellomycetes</taxon>
        <taxon>Kickxellales</taxon>
        <taxon>Kickxellaceae</taxon>
        <taxon>Coemansia</taxon>
    </lineage>
</organism>
<keyword evidence="12 17" id="KW-1015">Disulfide bond</keyword>
<evidence type="ECO:0000256" key="17">
    <source>
        <dbReference type="PIRSR" id="PIRSR601580-3"/>
    </source>
</evidence>
<dbReference type="Proteomes" id="UP001151516">
    <property type="component" value="Unassembled WGS sequence"/>
</dbReference>
<keyword evidence="5 19" id="KW-0732">Signal</keyword>
<keyword evidence="14" id="KW-0143">Chaperone</keyword>
<keyword evidence="13" id="KW-0325">Glycoprotein</keyword>
<evidence type="ECO:0000256" key="12">
    <source>
        <dbReference type="ARBA" id="ARBA00023157"/>
    </source>
</evidence>
<name>A0A9W8GK83_9FUNG</name>
<comment type="function">
    <text evidence="15">Calcium-binding protein that interacts with newly synthesized monoglucosylated glycoproteins in the endoplasmic reticulum. It may act in assisting protein assembly and/or in the retention within the ER of unassembled protein subunits. It seems to play a major role in the quality control apparatus of the ER by the retention of incorrectly folded proteins.</text>
</comment>
<keyword evidence="4" id="KW-0479">Metal-binding</keyword>
<evidence type="ECO:0000256" key="13">
    <source>
        <dbReference type="ARBA" id="ARBA00023180"/>
    </source>
</evidence>
<feature type="region of interest" description="Disordered" evidence="18">
    <location>
        <begin position="240"/>
        <end position="324"/>
    </location>
</feature>
<evidence type="ECO:0000256" key="2">
    <source>
        <dbReference type="ARBA" id="ARBA00010983"/>
    </source>
</evidence>
<feature type="compositionally biased region" description="Low complexity" evidence="18">
    <location>
        <begin position="540"/>
        <end position="555"/>
    </location>
</feature>
<feature type="compositionally biased region" description="Basic and acidic residues" evidence="18">
    <location>
        <begin position="252"/>
        <end position="281"/>
    </location>
</feature>
<keyword evidence="8" id="KW-0256">Endoplasmic reticulum</keyword>
<proteinExistence type="inferred from homology"/>
<keyword evidence="6" id="KW-0430">Lectin</keyword>
<dbReference type="InterPro" id="IPR026705">
    <property type="entry name" value="Hid-1/Ecm30"/>
</dbReference>
<evidence type="ECO:0000256" key="9">
    <source>
        <dbReference type="ARBA" id="ARBA00022837"/>
    </source>
</evidence>
<evidence type="ECO:0000256" key="15">
    <source>
        <dbReference type="ARBA" id="ARBA00037525"/>
    </source>
</evidence>
<dbReference type="PROSITE" id="PS00804">
    <property type="entry name" value="CALRETICULIN_2"/>
    <property type="match status" value="1"/>
</dbReference>
<dbReference type="GO" id="GO:0005789">
    <property type="term" value="C:endoplasmic reticulum membrane"/>
    <property type="evidence" value="ECO:0007669"/>
    <property type="project" value="UniProtKB-SubCell"/>
</dbReference>
<dbReference type="OrthoDB" id="1938156at2759"/>